<dbReference type="NCBIfam" id="TIGR04354">
    <property type="entry name" value="amphi-Trp"/>
    <property type="match status" value="1"/>
</dbReference>
<gene>
    <name evidence="2" type="ORF">AVJ23_14710</name>
</gene>
<dbReference type="OrthoDB" id="5422838at2"/>
<dbReference type="AlphaFoldDB" id="A0A0W7WHD9"/>
<dbReference type="Pfam" id="PF20068">
    <property type="entry name" value="Amphi-Trp"/>
    <property type="match status" value="1"/>
</dbReference>
<dbReference type="InterPro" id="IPR027598">
    <property type="entry name" value="Amphi-Trp_dom"/>
</dbReference>
<dbReference type="EMBL" id="LPXO01000009">
    <property type="protein sequence ID" value="KUF09993.1"/>
    <property type="molecule type" value="Genomic_DNA"/>
</dbReference>
<evidence type="ECO:0000259" key="1">
    <source>
        <dbReference type="Pfam" id="PF20068"/>
    </source>
</evidence>
<organism evidence="2 3">
    <name type="scientific">Pseudoponticoccus marisrubri</name>
    <dbReference type="NCBI Taxonomy" id="1685382"/>
    <lineage>
        <taxon>Bacteria</taxon>
        <taxon>Pseudomonadati</taxon>
        <taxon>Pseudomonadota</taxon>
        <taxon>Alphaproteobacteria</taxon>
        <taxon>Rhodobacterales</taxon>
        <taxon>Roseobacteraceae</taxon>
        <taxon>Pseudoponticoccus</taxon>
    </lineage>
</organism>
<evidence type="ECO:0000313" key="3">
    <source>
        <dbReference type="Proteomes" id="UP000054396"/>
    </source>
</evidence>
<reference evidence="2 3" key="1">
    <citation type="submission" date="2015-12" db="EMBL/GenBank/DDBJ databases">
        <authorList>
            <person name="Shamseldin A."/>
            <person name="Moawad H."/>
            <person name="Abd El-Rahim W.M."/>
            <person name="Sadowsky M.J."/>
        </authorList>
    </citation>
    <scope>NUCLEOTIDE SEQUENCE [LARGE SCALE GENOMIC DNA]</scope>
    <source>
        <strain evidence="2 3">SJ5A-1</strain>
    </source>
</reference>
<proteinExistence type="predicted"/>
<dbReference type="Proteomes" id="UP000054396">
    <property type="component" value="Unassembled WGS sequence"/>
</dbReference>
<feature type="domain" description="Amphi-Trp" evidence="1">
    <location>
        <begin position="1"/>
        <end position="77"/>
    </location>
</feature>
<sequence>MSNDRRFSHESLQDAKTIKTLLTALSKGFAKGEMTLGDDEEELVLQPAELMTLRLKGERVDGRCSVSLRVSWADPEAPQTSPNGKPRIGS</sequence>
<accession>A0A0W7WHD9</accession>
<comment type="caution">
    <text evidence="2">The sequence shown here is derived from an EMBL/GenBank/DDBJ whole genome shotgun (WGS) entry which is preliminary data.</text>
</comment>
<keyword evidence="3" id="KW-1185">Reference proteome</keyword>
<protein>
    <recommendedName>
        <fullName evidence="1">Amphi-Trp domain-containing protein</fullName>
    </recommendedName>
</protein>
<dbReference type="RefSeq" id="WP_058862969.1">
    <property type="nucleotide sequence ID" value="NZ_LPXO01000009.1"/>
</dbReference>
<evidence type="ECO:0000313" key="2">
    <source>
        <dbReference type="EMBL" id="KUF09993.1"/>
    </source>
</evidence>
<dbReference type="STRING" id="1685382.AVJ23_14710"/>
<name>A0A0W7WHD9_9RHOB</name>